<keyword evidence="3" id="KW-0862">Zinc</keyword>
<keyword evidence="2" id="KW-0863">Zinc-finger</keyword>
<dbReference type="InterPro" id="IPR007527">
    <property type="entry name" value="Znf_SWIM"/>
</dbReference>
<dbReference type="Pfam" id="PF04434">
    <property type="entry name" value="SWIM"/>
    <property type="match status" value="1"/>
</dbReference>
<dbReference type="GO" id="GO:0008270">
    <property type="term" value="F:zinc ion binding"/>
    <property type="evidence" value="ECO:0007669"/>
    <property type="project" value="UniProtKB-KW"/>
</dbReference>
<evidence type="ECO:0000256" key="1">
    <source>
        <dbReference type="ARBA" id="ARBA00022723"/>
    </source>
</evidence>
<evidence type="ECO:0000259" key="4">
    <source>
        <dbReference type="SMART" id="SM00575"/>
    </source>
</evidence>
<evidence type="ECO:0000313" key="5">
    <source>
        <dbReference type="EMBL" id="TMW87144.1"/>
    </source>
</evidence>
<proteinExistence type="predicted"/>
<dbReference type="EMBL" id="RXGB01005906">
    <property type="protein sequence ID" value="TMW87144.1"/>
    <property type="molecule type" value="Genomic_DNA"/>
</dbReference>
<keyword evidence="1" id="KW-0479">Metal-binding</keyword>
<dbReference type="SMART" id="SM00575">
    <property type="entry name" value="ZnF_PMZ"/>
    <property type="match status" value="1"/>
</dbReference>
<feature type="non-terminal residue" evidence="5">
    <location>
        <position position="113"/>
    </location>
</feature>
<name>A0A6N2AZN1_SOLCI</name>
<protein>
    <recommendedName>
        <fullName evidence="4">Zinc finger PMZ-type domain-containing protein</fullName>
    </recommendedName>
</protein>
<feature type="domain" description="Zinc finger PMZ-type" evidence="4">
    <location>
        <begin position="78"/>
        <end position="105"/>
    </location>
</feature>
<comment type="caution">
    <text evidence="5">The sequence shown here is derived from an EMBL/GenBank/DDBJ whole genome shotgun (WGS) entry which is preliminary data.</text>
</comment>
<evidence type="ECO:0000256" key="2">
    <source>
        <dbReference type="ARBA" id="ARBA00022771"/>
    </source>
</evidence>
<dbReference type="InterPro" id="IPR006564">
    <property type="entry name" value="Znf_PMZ"/>
</dbReference>
<evidence type="ECO:0000256" key="3">
    <source>
        <dbReference type="ARBA" id="ARBA00022833"/>
    </source>
</evidence>
<dbReference type="AlphaFoldDB" id="A0A6N2AZN1"/>
<organism evidence="5">
    <name type="scientific">Solanum chilense</name>
    <name type="common">Tomato</name>
    <name type="synonym">Lycopersicon chilense</name>
    <dbReference type="NCBI Taxonomy" id="4083"/>
    <lineage>
        <taxon>Eukaryota</taxon>
        <taxon>Viridiplantae</taxon>
        <taxon>Streptophyta</taxon>
        <taxon>Embryophyta</taxon>
        <taxon>Tracheophyta</taxon>
        <taxon>Spermatophyta</taxon>
        <taxon>Magnoliopsida</taxon>
        <taxon>eudicotyledons</taxon>
        <taxon>Gunneridae</taxon>
        <taxon>Pentapetalae</taxon>
        <taxon>asterids</taxon>
        <taxon>lamiids</taxon>
        <taxon>Solanales</taxon>
        <taxon>Solanaceae</taxon>
        <taxon>Solanoideae</taxon>
        <taxon>Solaneae</taxon>
        <taxon>Solanum</taxon>
        <taxon>Solanum subgen. Lycopersicon</taxon>
    </lineage>
</organism>
<gene>
    <name evidence="5" type="ORF">EJD97_020363</name>
</gene>
<reference evidence="5" key="1">
    <citation type="submission" date="2019-05" db="EMBL/GenBank/DDBJ databases">
        <title>The de novo reference genome and transcriptome assemblies of the wild tomato species Solanum chilense.</title>
        <authorList>
            <person name="Stam R."/>
            <person name="Nosenko T."/>
            <person name="Hoerger A.C."/>
            <person name="Stephan W."/>
            <person name="Seidel M.A."/>
            <person name="Kuhn J.M.M."/>
            <person name="Haberer G."/>
            <person name="Tellier A."/>
        </authorList>
    </citation>
    <scope>NUCLEOTIDE SEQUENCE</scope>
    <source>
        <tissue evidence="5">Mature leaves</tissue>
    </source>
</reference>
<accession>A0A6N2AZN1</accession>
<sequence length="113" mass="13138">MFDVEREFLIAALFDEINSGFHCYFTRGVWSRCTLQIDLFPQLKKTYRSISMRATSCCLINANYKFSVTGLGVDLQRRTCTCRIFDLDKIPCPYVMAVFRSQHGTILEIRFTS</sequence>